<evidence type="ECO:0000313" key="9">
    <source>
        <dbReference type="EMBL" id="GAA4485448.1"/>
    </source>
</evidence>
<dbReference type="PRINTS" id="PR00359">
    <property type="entry name" value="BP450"/>
</dbReference>
<keyword evidence="3 8" id="KW-0349">Heme</keyword>
<dbReference type="InterPro" id="IPR001128">
    <property type="entry name" value="Cyt_P450"/>
</dbReference>
<organism evidence="9 10">
    <name type="scientific">Rhodococcus olei</name>
    <dbReference type="NCBI Taxonomy" id="2161675"/>
    <lineage>
        <taxon>Bacteria</taxon>
        <taxon>Bacillati</taxon>
        <taxon>Actinomycetota</taxon>
        <taxon>Actinomycetes</taxon>
        <taxon>Mycobacteriales</taxon>
        <taxon>Nocardiaceae</taxon>
        <taxon>Rhodococcus</taxon>
    </lineage>
</organism>
<evidence type="ECO:0000256" key="1">
    <source>
        <dbReference type="ARBA" id="ARBA00001971"/>
    </source>
</evidence>
<evidence type="ECO:0000256" key="8">
    <source>
        <dbReference type="RuleBase" id="RU000461"/>
    </source>
</evidence>
<dbReference type="InterPro" id="IPR002397">
    <property type="entry name" value="Cyt_P450_B"/>
</dbReference>
<dbReference type="PROSITE" id="PS00086">
    <property type="entry name" value="CYTOCHROME_P450"/>
    <property type="match status" value="1"/>
</dbReference>
<evidence type="ECO:0000256" key="5">
    <source>
        <dbReference type="ARBA" id="ARBA00023002"/>
    </source>
</evidence>
<evidence type="ECO:0000313" key="10">
    <source>
        <dbReference type="Proteomes" id="UP001501183"/>
    </source>
</evidence>
<keyword evidence="4 8" id="KW-0479">Metal-binding</keyword>
<comment type="similarity">
    <text evidence="2 8">Belongs to the cytochrome P450 family.</text>
</comment>
<name>A0ABP8PCN3_9NOCA</name>
<keyword evidence="10" id="KW-1185">Reference proteome</keyword>
<comment type="cofactor">
    <cofactor evidence="1">
        <name>heme</name>
        <dbReference type="ChEBI" id="CHEBI:30413"/>
    </cofactor>
</comment>
<proteinExistence type="inferred from homology"/>
<gene>
    <name evidence="9" type="ORF">GCM10023094_40270</name>
</gene>
<dbReference type="SUPFAM" id="SSF48264">
    <property type="entry name" value="Cytochrome P450"/>
    <property type="match status" value="1"/>
</dbReference>
<keyword evidence="5 8" id="KW-0560">Oxidoreductase</keyword>
<keyword evidence="7 8" id="KW-0503">Monooxygenase</keyword>
<evidence type="ECO:0000256" key="7">
    <source>
        <dbReference type="ARBA" id="ARBA00023033"/>
    </source>
</evidence>
<evidence type="ECO:0000256" key="2">
    <source>
        <dbReference type="ARBA" id="ARBA00010617"/>
    </source>
</evidence>
<dbReference type="Pfam" id="PF00067">
    <property type="entry name" value="p450"/>
    <property type="match status" value="1"/>
</dbReference>
<protein>
    <submittedName>
        <fullName evidence="9">Cytochrome P450</fullName>
    </submittedName>
</protein>
<sequence>MTEAVEIDAFAGGESAPDVFAPAVLDDPYPMYARLRQHAPVYRIPGTDFHLVSTVALVAEAVARTEDFSSNLTGALVHGPDGPSTFDVGGGGRAVHVLATADDPAHAAHRTLVLPTLVAKRIRALEPQVRGLAEQLWDAGRDGRGIDWAASIADRLPLTMVARLIGLPDADVPQLLAWSYDSTEMLGGVIAAADLPRLARSAVELTGYLHAAFQRAQRDPGEDLLGDLVRASAEGAVTEDVAVLMLVQLVGAGGESTAGLIGSAARALATRPGLQTRLRADTDLIAPFLDEMLRFESPFRGHHRHVACDTTLGGVPLTEGDHLMLLWGSANRDPAVFEDPDELRLHRPNLKAHLAFGKGTHFCVGAALARMEARVAVRLLLDRSDHVELVDATWAPSLFVRRHTELLLSV</sequence>
<reference evidence="10" key="1">
    <citation type="journal article" date="2019" name="Int. J. Syst. Evol. Microbiol.">
        <title>The Global Catalogue of Microorganisms (GCM) 10K type strain sequencing project: providing services to taxonomists for standard genome sequencing and annotation.</title>
        <authorList>
            <consortium name="The Broad Institute Genomics Platform"/>
            <consortium name="The Broad Institute Genome Sequencing Center for Infectious Disease"/>
            <person name="Wu L."/>
            <person name="Ma J."/>
        </authorList>
    </citation>
    <scope>NUCLEOTIDE SEQUENCE [LARGE SCALE GENOMIC DNA]</scope>
    <source>
        <strain evidence="10">JCM 32206</strain>
    </source>
</reference>
<dbReference type="Gene3D" id="1.10.630.10">
    <property type="entry name" value="Cytochrome P450"/>
    <property type="match status" value="1"/>
</dbReference>
<dbReference type="EMBL" id="BAABFB010000063">
    <property type="protein sequence ID" value="GAA4485448.1"/>
    <property type="molecule type" value="Genomic_DNA"/>
</dbReference>
<dbReference type="PANTHER" id="PTHR46696:SF4">
    <property type="entry name" value="BIOTIN BIOSYNTHESIS CYTOCHROME P450"/>
    <property type="match status" value="1"/>
</dbReference>
<comment type="caution">
    <text evidence="9">The sequence shown here is derived from an EMBL/GenBank/DDBJ whole genome shotgun (WGS) entry which is preliminary data.</text>
</comment>
<evidence type="ECO:0000256" key="3">
    <source>
        <dbReference type="ARBA" id="ARBA00022617"/>
    </source>
</evidence>
<dbReference type="Proteomes" id="UP001501183">
    <property type="component" value="Unassembled WGS sequence"/>
</dbReference>
<dbReference type="InterPro" id="IPR036396">
    <property type="entry name" value="Cyt_P450_sf"/>
</dbReference>
<evidence type="ECO:0000256" key="6">
    <source>
        <dbReference type="ARBA" id="ARBA00023004"/>
    </source>
</evidence>
<keyword evidence="6 8" id="KW-0408">Iron</keyword>
<accession>A0ABP8PCN3</accession>
<dbReference type="PANTHER" id="PTHR46696">
    <property type="entry name" value="P450, PUTATIVE (EUROFUNG)-RELATED"/>
    <property type="match status" value="1"/>
</dbReference>
<dbReference type="InterPro" id="IPR017972">
    <property type="entry name" value="Cyt_P450_CS"/>
</dbReference>
<evidence type="ECO:0000256" key="4">
    <source>
        <dbReference type="ARBA" id="ARBA00022723"/>
    </source>
</evidence>